<dbReference type="Proteomes" id="UP000326729">
    <property type="component" value="Unassembled WGS sequence"/>
</dbReference>
<dbReference type="AlphaFoldDB" id="A0A5E6NZ23"/>
<protein>
    <submittedName>
        <fullName evidence="2">Uncharacterized protein</fullName>
    </submittedName>
</protein>
<dbReference type="RefSeq" id="WP_150714240.1">
    <property type="nucleotide sequence ID" value="NZ_CABVGY010000001.1"/>
</dbReference>
<dbReference type="OrthoDB" id="7031491at2"/>
<proteinExistence type="predicted"/>
<name>A0A5E6NZ23_PSEFL</name>
<evidence type="ECO:0000313" key="2">
    <source>
        <dbReference type="EMBL" id="VVM36176.1"/>
    </source>
</evidence>
<gene>
    <name evidence="2" type="ORF">PS659_00040</name>
</gene>
<feature type="compositionally biased region" description="Acidic residues" evidence="1">
    <location>
        <begin position="36"/>
        <end position="48"/>
    </location>
</feature>
<evidence type="ECO:0000256" key="1">
    <source>
        <dbReference type="SAM" id="MobiDB-lite"/>
    </source>
</evidence>
<feature type="region of interest" description="Disordered" evidence="1">
    <location>
        <begin position="1"/>
        <end position="96"/>
    </location>
</feature>
<evidence type="ECO:0000313" key="3">
    <source>
        <dbReference type="Proteomes" id="UP000326729"/>
    </source>
</evidence>
<organism evidence="2 3">
    <name type="scientific">Pseudomonas fluorescens</name>
    <dbReference type="NCBI Taxonomy" id="294"/>
    <lineage>
        <taxon>Bacteria</taxon>
        <taxon>Pseudomonadati</taxon>
        <taxon>Pseudomonadota</taxon>
        <taxon>Gammaproteobacteria</taxon>
        <taxon>Pseudomonadales</taxon>
        <taxon>Pseudomonadaceae</taxon>
        <taxon>Pseudomonas</taxon>
    </lineage>
</organism>
<sequence>MLIDKNAIANMRPQDSAGSSEDDAGGRTEPEVPLPADDEAPVDEEMADVDANNSVSSEYPKAGTNGGEDAAPQMDDQDEYDREARNMPASDPESGA</sequence>
<dbReference type="EMBL" id="CABVGY010000001">
    <property type="protein sequence ID" value="VVM36176.1"/>
    <property type="molecule type" value="Genomic_DNA"/>
</dbReference>
<accession>A0A5E6NZ23</accession>
<reference evidence="2 3" key="1">
    <citation type="submission" date="2019-09" db="EMBL/GenBank/DDBJ databases">
        <authorList>
            <person name="Chandra G."/>
            <person name="Truman W A."/>
        </authorList>
    </citation>
    <scope>NUCLEOTIDE SEQUENCE [LARGE SCALE GENOMIC DNA]</scope>
    <source>
        <strain evidence="2">PS659</strain>
    </source>
</reference>